<protein>
    <submittedName>
        <fullName evidence="1">Uncharacterized protein</fullName>
    </submittedName>
</protein>
<comment type="caution">
    <text evidence="1">The sequence shown here is derived from an EMBL/GenBank/DDBJ whole genome shotgun (WGS) entry which is preliminary data.</text>
</comment>
<accession>A0ACC3BYP7</accession>
<gene>
    <name evidence="1" type="ORF">I4F81_005393</name>
</gene>
<keyword evidence="2" id="KW-1185">Reference proteome</keyword>
<reference evidence="1" key="1">
    <citation type="submission" date="2019-11" db="EMBL/GenBank/DDBJ databases">
        <title>Nori genome reveals adaptations in red seaweeds to the harsh intertidal environment.</title>
        <authorList>
            <person name="Wang D."/>
            <person name="Mao Y."/>
        </authorList>
    </citation>
    <scope>NUCLEOTIDE SEQUENCE</scope>
    <source>
        <tissue evidence="1">Gametophyte</tissue>
    </source>
</reference>
<sequence length="373" mass="39980">MAAFVVSPGAARLGARPPSAVRRSAGDRAASTAAAARRRPAATPRMTVAAGASQLEQLSQWTSVVADTGDVATIKRLSGQLTDATTNPSLVAAAAEMEEYAGYVDDAVAFGKKHGGSSSEVLELVRDKLFVTFGSEILQHLKPEGVVSTEVDARLSFDVEGSIAKGEQLIQMYKDIGVPKERVLIKLASTWEGVEACRELQKRGINCNMTLLFCAAQGAAAADAGAFLVSPFVGRILDWHKKARGVDSIPAAEDPGVLSVKDIYHSYKCHGAKTVVMGASFRNKEEILELAGCDRLTISPKLLDALAESTDPIERRLSQLSADECGIDDWKPTEKEFRWALNEDACATEKLAEGIRGFTKDLIKLDKKLSGML</sequence>
<proteinExistence type="predicted"/>
<evidence type="ECO:0000313" key="1">
    <source>
        <dbReference type="EMBL" id="KAK1862826.1"/>
    </source>
</evidence>
<dbReference type="EMBL" id="CM020619">
    <property type="protein sequence ID" value="KAK1862826.1"/>
    <property type="molecule type" value="Genomic_DNA"/>
</dbReference>
<evidence type="ECO:0000313" key="2">
    <source>
        <dbReference type="Proteomes" id="UP000798662"/>
    </source>
</evidence>
<organism evidence="1 2">
    <name type="scientific">Pyropia yezoensis</name>
    <name type="common">Susabi-nori</name>
    <name type="synonym">Porphyra yezoensis</name>
    <dbReference type="NCBI Taxonomy" id="2788"/>
    <lineage>
        <taxon>Eukaryota</taxon>
        <taxon>Rhodophyta</taxon>
        <taxon>Bangiophyceae</taxon>
        <taxon>Bangiales</taxon>
        <taxon>Bangiaceae</taxon>
        <taxon>Pyropia</taxon>
    </lineage>
</organism>
<dbReference type="Proteomes" id="UP000798662">
    <property type="component" value="Chromosome 2"/>
</dbReference>
<name>A0ACC3BYP7_PYRYE</name>